<dbReference type="Proteomes" id="UP000307507">
    <property type="component" value="Unassembled WGS sequence"/>
</dbReference>
<gene>
    <name evidence="10" type="ORF">E6C50_01125</name>
</gene>
<dbReference type="Gene3D" id="3.40.50.150">
    <property type="entry name" value="Vaccinia Virus protein VP39"/>
    <property type="match status" value="1"/>
</dbReference>
<reference evidence="10 11" key="1">
    <citation type="submission" date="2019-04" db="EMBL/GenBank/DDBJ databases">
        <title>Flavobacterium sp. nov. isolated from construction timber.</title>
        <authorList>
            <person name="Lin S.-Y."/>
            <person name="Chang C.-T."/>
            <person name="Young C.-C."/>
        </authorList>
    </citation>
    <scope>NUCLEOTIDE SEQUENCE [LARGE SCALE GENOMIC DNA]</scope>
    <source>
        <strain evidence="10 11">CC-CTC003</strain>
    </source>
</reference>
<dbReference type="InterPro" id="IPR017985">
    <property type="entry name" value="MeTrfase_CN4_CS"/>
</dbReference>
<feature type="domain" description="DNA methylase N-4/N-6" evidence="9">
    <location>
        <begin position="30"/>
        <end position="260"/>
    </location>
</feature>
<dbReference type="GO" id="GO:0009007">
    <property type="term" value="F:site-specific DNA-methyltransferase (adenine-specific) activity"/>
    <property type="evidence" value="ECO:0007669"/>
    <property type="project" value="TreeGrafter"/>
</dbReference>
<dbReference type="InterPro" id="IPR029063">
    <property type="entry name" value="SAM-dependent_MTases_sf"/>
</dbReference>
<evidence type="ECO:0000256" key="7">
    <source>
        <dbReference type="ARBA" id="ARBA00049120"/>
    </source>
</evidence>
<dbReference type="PROSITE" id="PS00093">
    <property type="entry name" value="N4_MTASE"/>
    <property type="match status" value="1"/>
</dbReference>
<sequence>MKKNKNKTLNKVFNNDAREILKFLGSDIKIKTTITSPPYFDMKDYGSENQVGYGQTYELYLQDLKSIFESIYSITDNDGSLWVIIDTFKRDNQVVTLPFDLSNKLKESGWLLQDIIIWKKDKTVPWSTKGFMQRKFEYILFFTKSNEFKYNKDRVRNFDTSQLKRWWVKYPERYNPKGKALDEIWEFPIPVQGSWGDQYVRHFCPLPKEMVATMIEISTDKEDLVLDPFAGSGSVLFQSSIMQRNYVGFELNIEYINMFEDYIKKMHSKLKKEHSKIIDNSDQTLFEKRILELRALKFGRILVNKIEENFEIEAKVYVTIRKFLTEKTKLLEVDYELLMSENIELNTFLNDILIKPPFSKFGITAKIKFKNNQELKRGKYYGYTKTNSYAYSSLPIESSKIKVISKICVNLKESDYE</sequence>
<evidence type="ECO:0000256" key="4">
    <source>
        <dbReference type="ARBA" id="ARBA00022691"/>
    </source>
</evidence>
<keyword evidence="4" id="KW-0949">S-adenosyl-L-methionine</keyword>
<keyword evidence="11" id="KW-1185">Reference proteome</keyword>
<keyword evidence="5" id="KW-0680">Restriction system</keyword>
<evidence type="ECO:0000313" key="11">
    <source>
        <dbReference type="Proteomes" id="UP000307507"/>
    </source>
</evidence>
<dbReference type="GO" id="GO:0009307">
    <property type="term" value="P:DNA restriction-modification system"/>
    <property type="evidence" value="ECO:0007669"/>
    <property type="project" value="UniProtKB-KW"/>
</dbReference>
<evidence type="ECO:0000256" key="3">
    <source>
        <dbReference type="ARBA" id="ARBA00022679"/>
    </source>
</evidence>
<dbReference type="PRINTS" id="PR00508">
    <property type="entry name" value="S21N4MTFRASE"/>
</dbReference>
<evidence type="ECO:0000256" key="5">
    <source>
        <dbReference type="ARBA" id="ARBA00022747"/>
    </source>
</evidence>
<comment type="caution">
    <text evidence="10">The sequence shown here is derived from an EMBL/GenBank/DDBJ whole genome shotgun (WGS) entry which is preliminary data.</text>
</comment>
<protein>
    <recommendedName>
        <fullName evidence="8">Methyltransferase</fullName>
        <ecNumber evidence="8">2.1.1.-</ecNumber>
    </recommendedName>
</protein>
<dbReference type="GO" id="GO:0008170">
    <property type="term" value="F:N-methyltransferase activity"/>
    <property type="evidence" value="ECO:0007669"/>
    <property type="project" value="InterPro"/>
</dbReference>
<dbReference type="OrthoDB" id="9800801at2"/>
<dbReference type="PANTHER" id="PTHR13370">
    <property type="entry name" value="RNA METHYLASE-RELATED"/>
    <property type="match status" value="1"/>
</dbReference>
<dbReference type="Pfam" id="PF01555">
    <property type="entry name" value="N6_N4_Mtase"/>
    <property type="match status" value="1"/>
</dbReference>
<evidence type="ECO:0000256" key="8">
    <source>
        <dbReference type="RuleBase" id="RU362026"/>
    </source>
</evidence>
<dbReference type="GO" id="GO:0015667">
    <property type="term" value="F:site-specific DNA-methyltransferase (cytosine-N4-specific) activity"/>
    <property type="evidence" value="ECO:0007669"/>
    <property type="project" value="UniProtKB-EC"/>
</dbReference>
<dbReference type="PANTHER" id="PTHR13370:SF3">
    <property type="entry name" value="TRNA (GUANINE(10)-N2)-METHYLTRANSFERASE HOMOLOG"/>
    <property type="match status" value="1"/>
</dbReference>
<proteinExistence type="inferred from homology"/>
<dbReference type="AlphaFoldDB" id="A0A4S4A355"/>
<dbReference type="EMBL" id="SSNZ01000001">
    <property type="protein sequence ID" value="THF52842.1"/>
    <property type="molecule type" value="Genomic_DNA"/>
</dbReference>
<evidence type="ECO:0000256" key="6">
    <source>
        <dbReference type="ARBA" id="ARBA00023125"/>
    </source>
</evidence>
<dbReference type="GO" id="GO:0003677">
    <property type="term" value="F:DNA binding"/>
    <property type="evidence" value="ECO:0007669"/>
    <property type="project" value="UniProtKB-KW"/>
</dbReference>
<keyword evidence="3 10" id="KW-0808">Transferase</keyword>
<evidence type="ECO:0000256" key="1">
    <source>
        <dbReference type="ARBA" id="ARBA00010203"/>
    </source>
</evidence>
<evidence type="ECO:0000256" key="2">
    <source>
        <dbReference type="ARBA" id="ARBA00022603"/>
    </source>
</evidence>
<dbReference type="GO" id="GO:0032259">
    <property type="term" value="P:methylation"/>
    <property type="evidence" value="ECO:0007669"/>
    <property type="project" value="UniProtKB-KW"/>
</dbReference>
<dbReference type="RefSeq" id="WP_136401367.1">
    <property type="nucleotide sequence ID" value="NZ_SSNZ01000001.1"/>
</dbReference>
<dbReference type="InterPro" id="IPR001091">
    <property type="entry name" value="RM_Methyltransferase"/>
</dbReference>
<dbReference type="EC" id="2.1.1.-" evidence="8"/>
<comment type="similarity">
    <text evidence="1">Belongs to the N(4)/N(6)-methyltransferase family. N(4) subfamily.</text>
</comment>
<keyword evidence="2 10" id="KW-0489">Methyltransferase</keyword>
<keyword evidence="6" id="KW-0238">DNA-binding</keyword>
<accession>A0A4S4A355</accession>
<evidence type="ECO:0000259" key="9">
    <source>
        <dbReference type="Pfam" id="PF01555"/>
    </source>
</evidence>
<organism evidence="10 11">
    <name type="scientific">Flavobacterium supellecticarium</name>
    <dbReference type="NCBI Taxonomy" id="2565924"/>
    <lineage>
        <taxon>Bacteria</taxon>
        <taxon>Pseudomonadati</taxon>
        <taxon>Bacteroidota</taxon>
        <taxon>Flavobacteriia</taxon>
        <taxon>Flavobacteriales</taxon>
        <taxon>Flavobacteriaceae</taxon>
        <taxon>Flavobacterium</taxon>
    </lineage>
</organism>
<evidence type="ECO:0000313" key="10">
    <source>
        <dbReference type="EMBL" id="THF52842.1"/>
    </source>
</evidence>
<dbReference type="GO" id="GO:0005737">
    <property type="term" value="C:cytoplasm"/>
    <property type="evidence" value="ECO:0007669"/>
    <property type="project" value="TreeGrafter"/>
</dbReference>
<dbReference type="SUPFAM" id="SSF53335">
    <property type="entry name" value="S-adenosyl-L-methionine-dependent methyltransferases"/>
    <property type="match status" value="1"/>
</dbReference>
<comment type="catalytic activity">
    <reaction evidence="7">
        <text>a 2'-deoxycytidine in DNA + S-adenosyl-L-methionine = an N(4)-methyl-2'-deoxycytidine in DNA + S-adenosyl-L-homocysteine + H(+)</text>
        <dbReference type="Rhea" id="RHEA:16857"/>
        <dbReference type="Rhea" id="RHEA-COMP:11369"/>
        <dbReference type="Rhea" id="RHEA-COMP:13674"/>
        <dbReference type="ChEBI" id="CHEBI:15378"/>
        <dbReference type="ChEBI" id="CHEBI:57856"/>
        <dbReference type="ChEBI" id="CHEBI:59789"/>
        <dbReference type="ChEBI" id="CHEBI:85452"/>
        <dbReference type="ChEBI" id="CHEBI:137933"/>
        <dbReference type="EC" id="2.1.1.113"/>
    </reaction>
</comment>
<dbReference type="InterPro" id="IPR002941">
    <property type="entry name" value="DNA_methylase_N4/N6"/>
</dbReference>
<name>A0A4S4A355_9FLAO</name>